<evidence type="ECO:0000259" key="4">
    <source>
        <dbReference type="PROSITE" id="PS51379"/>
    </source>
</evidence>
<protein>
    <submittedName>
        <fullName evidence="5">4Fe-4S binding protein</fullName>
    </submittedName>
</protein>
<name>A0A8J6NFA1_9BACT</name>
<evidence type="ECO:0000313" key="6">
    <source>
        <dbReference type="Proteomes" id="UP000614424"/>
    </source>
</evidence>
<dbReference type="PROSITE" id="PS00198">
    <property type="entry name" value="4FE4S_FER_1"/>
    <property type="match status" value="1"/>
</dbReference>
<feature type="domain" description="4Fe-4S ferredoxin-type" evidence="4">
    <location>
        <begin position="242"/>
        <end position="271"/>
    </location>
</feature>
<dbReference type="Pfam" id="PF00037">
    <property type="entry name" value="Fer4"/>
    <property type="match status" value="1"/>
</dbReference>
<dbReference type="EMBL" id="JACNJZ010000143">
    <property type="protein sequence ID" value="MBC8318280.1"/>
    <property type="molecule type" value="Genomic_DNA"/>
</dbReference>
<dbReference type="PANTHER" id="PTHR43122">
    <property type="entry name" value="FERREDOXIN SUBUNIT OF PYRUVATE:FLAVODOXIN OXIDOREDUCTASE-RELATED"/>
    <property type="match status" value="1"/>
</dbReference>
<evidence type="ECO:0000256" key="2">
    <source>
        <dbReference type="ARBA" id="ARBA00023004"/>
    </source>
</evidence>
<evidence type="ECO:0000256" key="1">
    <source>
        <dbReference type="ARBA" id="ARBA00022723"/>
    </source>
</evidence>
<dbReference type="Pfam" id="PF12838">
    <property type="entry name" value="Fer4_7"/>
    <property type="match status" value="1"/>
</dbReference>
<dbReference type="PANTHER" id="PTHR43122:SF1">
    <property type="entry name" value="IRON-SULFUR-BINDING PROTEIN"/>
    <property type="match status" value="1"/>
</dbReference>
<comment type="caution">
    <text evidence="5">The sequence shown here is derived from an EMBL/GenBank/DDBJ whole genome shotgun (WGS) entry which is preliminary data.</text>
</comment>
<dbReference type="PROSITE" id="PS51379">
    <property type="entry name" value="4FE4S_FER_2"/>
    <property type="match status" value="3"/>
</dbReference>
<sequence>MELQGRQVVFDAEKCTSCMQCTAVCPSDAFTGSIDFLPLLHVLAEKETALLSCEKGIGNYNHITMPCIGILAEPILAAMNSVTRGNGFIDVSRCAACVNGHCLKILHENMQTVINRTGEDGKIRLRYLFDKQLDLPSDEKGQRRSFLQLVKRTIADMGREAVSSHLSSQVETKDPHSKNPARNATVLQYALSIMPEERRIEREVLLSYFFSVSVSDQCDSCPTCTGMCPTGALKRKKENDRKHLTFTSANCSGCGLCVDFCRKKALTLKNGFSHKYGETVCREMGEWYSYKLT</sequence>
<reference evidence="5 6" key="1">
    <citation type="submission" date="2020-08" db="EMBL/GenBank/DDBJ databases">
        <title>Bridging the membrane lipid divide: bacteria of the FCB group superphylum have the potential to synthesize archaeal ether lipids.</title>
        <authorList>
            <person name="Villanueva L."/>
            <person name="Von Meijenfeldt F.A.B."/>
            <person name="Westbye A.B."/>
            <person name="Yadav S."/>
            <person name="Hopmans E.C."/>
            <person name="Dutilh B.E."/>
            <person name="Sinninghe Damste J.S."/>
        </authorList>
    </citation>
    <scope>NUCLEOTIDE SEQUENCE [LARGE SCALE GENOMIC DNA]</scope>
    <source>
        <strain evidence="5">NIOZ-UU47</strain>
    </source>
</reference>
<dbReference type="InterPro" id="IPR017900">
    <property type="entry name" value="4Fe4S_Fe_S_CS"/>
</dbReference>
<feature type="domain" description="4Fe-4S ferredoxin-type" evidence="4">
    <location>
        <begin position="208"/>
        <end position="238"/>
    </location>
</feature>
<gene>
    <name evidence="5" type="ORF">H8E41_10270</name>
</gene>
<accession>A0A8J6NFA1</accession>
<evidence type="ECO:0000313" key="5">
    <source>
        <dbReference type="EMBL" id="MBC8318280.1"/>
    </source>
</evidence>
<dbReference type="Gene3D" id="3.30.70.20">
    <property type="match status" value="2"/>
</dbReference>
<keyword evidence="1" id="KW-0479">Metal-binding</keyword>
<organism evidence="5 6">
    <name type="scientific">Candidatus Desulfobia pelagia</name>
    <dbReference type="NCBI Taxonomy" id="2841692"/>
    <lineage>
        <taxon>Bacteria</taxon>
        <taxon>Pseudomonadati</taxon>
        <taxon>Thermodesulfobacteriota</taxon>
        <taxon>Desulfobulbia</taxon>
        <taxon>Desulfobulbales</taxon>
        <taxon>Desulfobulbaceae</taxon>
        <taxon>Candidatus Desulfobia</taxon>
    </lineage>
</organism>
<proteinExistence type="predicted"/>
<keyword evidence="2" id="KW-0408">Iron</keyword>
<dbReference type="Proteomes" id="UP000614424">
    <property type="component" value="Unassembled WGS sequence"/>
</dbReference>
<dbReference type="SUPFAM" id="SSF54862">
    <property type="entry name" value="4Fe-4S ferredoxins"/>
    <property type="match status" value="1"/>
</dbReference>
<dbReference type="GO" id="GO:0051536">
    <property type="term" value="F:iron-sulfur cluster binding"/>
    <property type="evidence" value="ECO:0007669"/>
    <property type="project" value="UniProtKB-KW"/>
</dbReference>
<keyword evidence="3" id="KW-0411">Iron-sulfur</keyword>
<evidence type="ECO:0000256" key="3">
    <source>
        <dbReference type="ARBA" id="ARBA00023014"/>
    </source>
</evidence>
<feature type="domain" description="4Fe-4S ferredoxin-type" evidence="4">
    <location>
        <begin position="6"/>
        <end position="35"/>
    </location>
</feature>
<dbReference type="AlphaFoldDB" id="A0A8J6NFA1"/>
<dbReference type="InterPro" id="IPR017896">
    <property type="entry name" value="4Fe4S_Fe-S-bd"/>
</dbReference>
<dbReference type="GO" id="GO:0046872">
    <property type="term" value="F:metal ion binding"/>
    <property type="evidence" value="ECO:0007669"/>
    <property type="project" value="UniProtKB-KW"/>
</dbReference>